<gene>
    <name evidence="1" type="ORF">D9613_011872</name>
</gene>
<dbReference type="AlphaFoldDB" id="A0A8H4QKI6"/>
<sequence>MDSLPPEIYWNIFMMNTERGNKPLELYIPEADHRLDTARNCSQVCRLWRALLLQLSSVWGRLLHLQNLEHTTDAWREVVASRIGEASLWITGKVTDSTRRFIFAILQEKWQNVQELEIKDENLYDDEILPTWSFLEREAPKLEVFELTADMCEAFGLPALMPTLPFSPLFRNTAPRLKIFQLWEPFHFSLPAPWMANLHSVTFFRPQNGPLILSALKSMPLLRELYVYGGNTLQPMFPAEDGDLDKPHLPLLESLTLDPFYYPMDMILLLESITLPPGQRLLRKLVIREVYEDHQRVHCSVTKWIHAYISASPPRHLSLSDYQRILTLEDIRDIGSGEGMRVDIVLDDTQSHATIEEIAASLRYSVVEELDVALTDSAFARPLRPLFAVLQSVTHLTADGDYLEPLFHDMLQFSLFPNLHTIYFRGTSLHPDWDFDYEEANTLATLKRFLEHRVQIGSPVSVLDLSSVHPTALPNNLNKERLIQIPGLSVVLPEDRKV</sequence>
<name>A0A8H4QKI6_9AGAR</name>
<accession>A0A8H4QKI6</accession>
<dbReference type="EMBL" id="JAACJL010000047">
    <property type="protein sequence ID" value="KAF4612739.1"/>
    <property type="molecule type" value="Genomic_DNA"/>
</dbReference>
<evidence type="ECO:0000313" key="1">
    <source>
        <dbReference type="EMBL" id="KAF4612739.1"/>
    </source>
</evidence>
<evidence type="ECO:0000313" key="2">
    <source>
        <dbReference type="Proteomes" id="UP000521872"/>
    </source>
</evidence>
<reference evidence="1 2" key="1">
    <citation type="submission" date="2019-12" db="EMBL/GenBank/DDBJ databases">
        <authorList>
            <person name="Floudas D."/>
            <person name="Bentzer J."/>
            <person name="Ahren D."/>
            <person name="Johansson T."/>
            <person name="Persson P."/>
            <person name="Tunlid A."/>
        </authorList>
    </citation>
    <scope>NUCLEOTIDE SEQUENCE [LARGE SCALE GENOMIC DNA]</scope>
    <source>
        <strain evidence="1 2">CBS 102.39</strain>
    </source>
</reference>
<keyword evidence="2" id="KW-1185">Reference proteome</keyword>
<dbReference type="Proteomes" id="UP000521872">
    <property type="component" value="Unassembled WGS sequence"/>
</dbReference>
<comment type="caution">
    <text evidence="1">The sequence shown here is derived from an EMBL/GenBank/DDBJ whole genome shotgun (WGS) entry which is preliminary data.</text>
</comment>
<evidence type="ECO:0008006" key="3">
    <source>
        <dbReference type="Google" id="ProtNLM"/>
    </source>
</evidence>
<protein>
    <recommendedName>
        <fullName evidence="3">F-box domain-containing protein</fullName>
    </recommendedName>
</protein>
<organism evidence="1 2">
    <name type="scientific">Agrocybe pediades</name>
    <dbReference type="NCBI Taxonomy" id="84607"/>
    <lineage>
        <taxon>Eukaryota</taxon>
        <taxon>Fungi</taxon>
        <taxon>Dikarya</taxon>
        <taxon>Basidiomycota</taxon>
        <taxon>Agaricomycotina</taxon>
        <taxon>Agaricomycetes</taxon>
        <taxon>Agaricomycetidae</taxon>
        <taxon>Agaricales</taxon>
        <taxon>Agaricineae</taxon>
        <taxon>Strophariaceae</taxon>
        <taxon>Agrocybe</taxon>
    </lineage>
</organism>
<proteinExistence type="predicted"/>